<feature type="region of interest" description="Disordered" evidence="1">
    <location>
        <begin position="117"/>
        <end position="201"/>
    </location>
</feature>
<organism evidence="2 3">
    <name type="scientific">Plasmodiophora brassicae</name>
    <name type="common">Clubroot disease agent</name>
    <dbReference type="NCBI Taxonomy" id="37360"/>
    <lineage>
        <taxon>Eukaryota</taxon>
        <taxon>Sar</taxon>
        <taxon>Rhizaria</taxon>
        <taxon>Endomyxa</taxon>
        <taxon>Phytomyxea</taxon>
        <taxon>Plasmodiophorida</taxon>
        <taxon>Plasmodiophoridae</taxon>
        <taxon>Plasmodiophora</taxon>
    </lineage>
</organism>
<proteinExistence type="predicted"/>
<name>A0A3P3Y375_PLABS</name>
<reference evidence="2 3" key="1">
    <citation type="submission" date="2018-03" db="EMBL/GenBank/DDBJ databases">
        <authorList>
            <person name="Fogelqvist J."/>
        </authorList>
    </citation>
    <scope>NUCLEOTIDE SEQUENCE [LARGE SCALE GENOMIC DNA]</scope>
</reference>
<feature type="compositionally biased region" description="Basic residues" evidence="1">
    <location>
        <begin position="139"/>
        <end position="163"/>
    </location>
</feature>
<feature type="compositionally biased region" description="Polar residues" evidence="1">
    <location>
        <begin position="187"/>
        <end position="201"/>
    </location>
</feature>
<gene>
    <name evidence="2" type="ORF">PLBR_LOCUS1842</name>
</gene>
<evidence type="ECO:0000256" key="1">
    <source>
        <dbReference type="SAM" id="MobiDB-lite"/>
    </source>
</evidence>
<accession>A0A3P3Y375</accession>
<dbReference type="AlphaFoldDB" id="A0A3P3Y375"/>
<dbReference type="EMBL" id="OVEO01000003">
    <property type="protein sequence ID" value="SPQ94627.1"/>
    <property type="molecule type" value="Genomic_DNA"/>
</dbReference>
<protein>
    <submittedName>
        <fullName evidence="2">Uncharacterized protein</fullName>
    </submittedName>
</protein>
<dbReference type="Proteomes" id="UP000290189">
    <property type="component" value="Unassembled WGS sequence"/>
</dbReference>
<geneLocation type="mitochondrion" evidence="2"/>
<evidence type="ECO:0000313" key="3">
    <source>
        <dbReference type="Proteomes" id="UP000290189"/>
    </source>
</evidence>
<sequence length="201" mass="21472">MMAGTEISSPVTGPSGNLDRAALTQHVLAFVAPIGGAVLNVKMCPTGSLTTAHAIVEFGPLHMTPRPRSSGNELLGRSVKVGMSENPIGPNAGAVATTDDFRRKELALEMVREAQERLDRKAKQDGQVSSEVKRDSRSRSHIASRSPSRRRSSRHRRHRHRHGSVPMGAPSGRLTDHDQCHCGPGNVSANGANSSAQRPAP</sequence>
<keyword evidence="2" id="KW-0496">Mitochondrion</keyword>
<evidence type="ECO:0000313" key="2">
    <source>
        <dbReference type="EMBL" id="SPQ94627.1"/>
    </source>
</evidence>